<dbReference type="SUPFAM" id="SSF56317">
    <property type="entry name" value="Carbon-nitrogen hydrolase"/>
    <property type="match status" value="1"/>
</dbReference>
<dbReference type="OrthoDB" id="9811121at2"/>
<dbReference type="STRING" id="933059.SAMN04488103_101255"/>
<protein>
    <submittedName>
        <fullName evidence="4">Predicted amidohydrolase</fullName>
    </submittedName>
</protein>
<evidence type="ECO:0000256" key="2">
    <source>
        <dbReference type="ARBA" id="ARBA00022801"/>
    </source>
</evidence>
<dbReference type="Pfam" id="PF00795">
    <property type="entry name" value="CN_hydrolase"/>
    <property type="match status" value="1"/>
</dbReference>
<keyword evidence="5" id="KW-1185">Reference proteome</keyword>
<proteinExistence type="inferred from homology"/>
<dbReference type="CDD" id="cd07572">
    <property type="entry name" value="nit"/>
    <property type="match status" value="1"/>
</dbReference>
<evidence type="ECO:0000259" key="3">
    <source>
        <dbReference type="PROSITE" id="PS50263"/>
    </source>
</evidence>
<accession>A0A1H7YN08</accession>
<dbReference type="InterPro" id="IPR003010">
    <property type="entry name" value="C-N_Hydrolase"/>
</dbReference>
<dbReference type="AlphaFoldDB" id="A0A1H7YN08"/>
<dbReference type="EMBL" id="FOCE01000001">
    <property type="protein sequence ID" value="SEM47626.1"/>
    <property type="molecule type" value="Genomic_DNA"/>
</dbReference>
<dbReference type="PANTHER" id="PTHR23088:SF27">
    <property type="entry name" value="DEAMINATED GLUTATHIONE AMIDASE"/>
    <property type="match status" value="1"/>
</dbReference>
<dbReference type="PROSITE" id="PS50263">
    <property type="entry name" value="CN_HYDROLASE"/>
    <property type="match status" value="1"/>
</dbReference>
<feature type="domain" description="CN hydrolase" evidence="3">
    <location>
        <begin position="1"/>
        <end position="254"/>
    </location>
</feature>
<dbReference type="Proteomes" id="UP000198761">
    <property type="component" value="Unassembled WGS sequence"/>
</dbReference>
<evidence type="ECO:0000313" key="4">
    <source>
        <dbReference type="EMBL" id="SEM47626.1"/>
    </source>
</evidence>
<evidence type="ECO:0000256" key="1">
    <source>
        <dbReference type="ARBA" id="ARBA00010613"/>
    </source>
</evidence>
<dbReference type="GO" id="GO:0016811">
    <property type="term" value="F:hydrolase activity, acting on carbon-nitrogen (but not peptide) bonds, in linear amides"/>
    <property type="evidence" value="ECO:0007669"/>
    <property type="project" value="InterPro"/>
</dbReference>
<dbReference type="PROSITE" id="PS01227">
    <property type="entry name" value="UPF0012"/>
    <property type="match status" value="1"/>
</dbReference>
<gene>
    <name evidence="4" type="ORF">SAMN04488103_101255</name>
</gene>
<organism evidence="4 5">
    <name type="scientific">Gemmobacter aquatilis</name>
    <dbReference type="NCBI Taxonomy" id="933059"/>
    <lineage>
        <taxon>Bacteria</taxon>
        <taxon>Pseudomonadati</taxon>
        <taxon>Pseudomonadota</taxon>
        <taxon>Alphaproteobacteria</taxon>
        <taxon>Rhodobacterales</taxon>
        <taxon>Paracoccaceae</taxon>
        <taxon>Gemmobacter</taxon>
    </lineage>
</organism>
<comment type="similarity">
    <text evidence="1">Belongs to the carbon-nitrogen hydrolase superfamily. NIT1/NIT2 family.</text>
</comment>
<dbReference type="InterPro" id="IPR001110">
    <property type="entry name" value="UPF0012_CS"/>
</dbReference>
<dbReference type="PANTHER" id="PTHR23088">
    <property type="entry name" value="NITRILASE-RELATED"/>
    <property type="match status" value="1"/>
</dbReference>
<dbReference type="RefSeq" id="WP_091295664.1">
    <property type="nucleotide sequence ID" value="NZ_FOCE01000001.1"/>
</dbReference>
<keyword evidence="2 4" id="KW-0378">Hydrolase</keyword>
<sequence>MRIGLVQLTVGDDPAENLPETLALIRAAAQGGAGFVLTPECTNALSSDRAHQRKVLRLEEDDPTLAALRAEARDLGIWLLIGSLGLLTTDADGRFANRSFLIDPQGEIVARYDKIHMFDVNVTETEVYRESAGYRPGTQAVVADTPFGKIGMAVCYDLRFPHLFRRLAQAGAQILTVPAAFNHLTGQAHWETLLRARAIETGCFVLAPAQTGFHPEREGKGRQTYGHSLAIAPWGEIIAEAGVKPGVTFAEIDLAEVEKARARVPSLTHDRAFDGP</sequence>
<evidence type="ECO:0000313" key="5">
    <source>
        <dbReference type="Proteomes" id="UP000198761"/>
    </source>
</evidence>
<dbReference type="InterPro" id="IPR045254">
    <property type="entry name" value="Nit1/2_C-N_Hydrolase"/>
</dbReference>
<reference evidence="4 5" key="1">
    <citation type="submission" date="2016-10" db="EMBL/GenBank/DDBJ databases">
        <authorList>
            <person name="de Groot N.N."/>
        </authorList>
    </citation>
    <scope>NUCLEOTIDE SEQUENCE [LARGE SCALE GENOMIC DNA]</scope>
    <source>
        <strain evidence="4 5">DSM 3857</strain>
    </source>
</reference>
<dbReference type="InterPro" id="IPR036526">
    <property type="entry name" value="C-N_Hydrolase_sf"/>
</dbReference>
<dbReference type="Gene3D" id="3.60.110.10">
    <property type="entry name" value="Carbon-nitrogen hydrolase"/>
    <property type="match status" value="1"/>
</dbReference>
<name>A0A1H7YN08_9RHOB</name>